<reference evidence="1 2" key="1">
    <citation type="submission" date="2023-06" db="EMBL/GenBank/DDBJ databases">
        <title>Five Gram-positive bacteria isolated from mangrove sediments in Shenzhen, Guangdong, China.</title>
        <authorList>
            <person name="Yu S."/>
            <person name="Zheng W."/>
            <person name="Huang Y."/>
        </authorList>
    </citation>
    <scope>NUCLEOTIDE SEQUENCE [LARGE SCALE GENOMIC DNA]</scope>
    <source>
        <strain evidence="1 2">SaN35-3</strain>
    </source>
</reference>
<dbReference type="EMBL" id="CP129013">
    <property type="protein sequence ID" value="WLR42337.1"/>
    <property type="molecule type" value="Genomic_DNA"/>
</dbReference>
<protein>
    <submittedName>
        <fullName evidence="1">DUF3977 family protein</fullName>
    </submittedName>
</protein>
<name>A0ABY9JSG0_9BACI</name>
<dbReference type="InterPro" id="IPR025009">
    <property type="entry name" value="DUF3977"/>
</dbReference>
<organism evidence="1 2">
    <name type="scientific">Bacillus carboniphilus</name>
    <dbReference type="NCBI Taxonomy" id="86663"/>
    <lineage>
        <taxon>Bacteria</taxon>
        <taxon>Bacillati</taxon>
        <taxon>Bacillota</taxon>
        <taxon>Bacilli</taxon>
        <taxon>Bacillales</taxon>
        <taxon>Bacillaceae</taxon>
        <taxon>Bacillus</taxon>
    </lineage>
</organism>
<proteinExistence type="predicted"/>
<dbReference type="RefSeq" id="WP_226543002.1">
    <property type="nucleotide sequence ID" value="NZ_CP129013.1"/>
</dbReference>
<dbReference type="Proteomes" id="UP001197974">
    <property type="component" value="Chromosome"/>
</dbReference>
<keyword evidence="2" id="KW-1185">Reference proteome</keyword>
<accession>A0ABY9JSG0</accession>
<sequence>MKYIEIGVGNKWFVRTEIEREDGTEYERKGVVGPIRFRSFYVRVWFGDKVIVFDSLEGIKRIKKERKGLKFLVGVVSE</sequence>
<evidence type="ECO:0000313" key="2">
    <source>
        <dbReference type="Proteomes" id="UP001197974"/>
    </source>
</evidence>
<dbReference type="Pfam" id="PF13122">
    <property type="entry name" value="DUF3977"/>
    <property type="match status" value="1"/>
</dbReference>
<gene>
    <name evidence="1" type="ORF">LC087_16740</name>
</gene>
<evidence type="ECO:0000313" key="1">
    <source>
        <dbReference type="EMBL" id="WLR42337.1"/>
    </source>
</evidence>